<gene>
    <name evidence="1" type="ORF">ABDD91_28135</name>
</gene>
<dbReference type="Proteomes" id="UP001418804">
    <property type="component" value="Unassembled WGS sequence"/>
</dbReference>
<sequence>MSNHRVKFTEGDMKKFQAFFNTKEFAEALAIVWGCGSHLINAFTVRNINRSIVERFHYLVDQNSHVYCREQSDGKGGLYSQYICSLHYKHPFVLKIKDMGWTPIRHQNRVYPEGDFDHEIFISTYVKNHHNIGTSYCRSRGYTRARLRINGSLDIITNINNFLANKLNIGVKNIQTHHNKERTKYIQYTSKTEIPIILTYIKAYDSIEKFRAFKLGFKKMSR</sequence>
<name>A0ABD5KZJ4_PRIAR</name>
<comment type="caution">
    <text evidence="1">The sequence shown here is derived from an EMBL/GenBank/DDBJ whole genome shotgun (WGS) entry which is preliminary data.</text>
</comment>
<accession>A0ABD5KZJ4</accession>
<dbReference type="EMBL" id="JBDIVD010000005">
    <property type="protein sequence ID" value="MEN3156695.1"/>
    <property type="molecule type" value="Genomic_DNA"/>
</dbReference>
<dbReference type="RefSeq" id="WP_289579025.1">
    <property type="nucleotide sequence ID" value="NZ_CP128553.1"/>
</dbReference>
<reference evidence="1 2" key="1">
    <citation type="submission" date="2024-05" db="EMBL/GenBank/DDBJ databases">
        <title>The mechanism of isolation and screening of efficient mineral weathering bacteria priestia aryabhattai c4-10 with weathered biotite.</title>
        <authorList>
            <person name="Yang S."/>
        </authorList>
    </citation>
    <scope>NUCLEOTIDE SEQUENCE [LARGE SCALE GENOMIC DNA]</scope>
    <source>
        <strain evidence="1 2">C4-10</strain>
    </source>
</reference>
<evidence type="ECO:0000313" key="2">
    <source>
        <dbReference type="Proteomes" id="UP001418804"/>
    </source>
</evidence>
<proteinExistence type="predicted"/>
<protein>
    <recommendedName>
        <fullName evidence="3">Homing endonuclease LAGLIDADG domain-containing protein</fullName>
    </recommendedName>
</protein>
<evidence type="ECO:0000313" key="1">
    <source>
        <dbReference type="EMBL" id="MEN3156695.1"/>
    </source>
</evidence>
<evidence type="ECO:0008006" key="3">
    <source>
        <dbReference type="Google" id="ProtNLM"/>
    </source>
</evidence>
<organism evidence="1 2">
    <name type="scientific">Priestia aryabhattai</name>
    <name type="common">Bacillus aryabhattai</name>
    <dbReference type="NCBI Taxonomy" id="412384"/>
    <lineage>
        <taxon>Bacteria</taxon>
        <taxon>Bacillati</taxon>
        <taxon>Bacillota</taxon>
        <taxon>Bacilli</taxon>
        <taxon>Bacillales</taxon>
        <taxon>Bacillaceae</taxon>
        <taxon>Priestia</taxon>
    </lineage>
</organism>
<reference evidence="1 2" key="2">
    <citation type="submission" date="2024-05" db="EMBL/GenBank/DDBJ databases">
        <authorList>
            <person name="Zheng X."/>
        </authorList>
    </citation>
    <scope>NUCLEOTIDE SEQUENCE [LARGE SCALE GENOMIC DNA]</scope>
    <source>
        <strain evidence="1 2">C4-10</strain>
    </source>
</reference>
<dbReference type="AlphaFoldDB" id="A0ABD5KZJ4"/>